<dbReference type="PANTHER" id="PTHR30401:SF0">
    <property type="entry name" value="TRNA 2-SELENOURIDINE SYNTHASE"/>
    <property type="match status" value="1"/>
</dbReference>
<dbReference type="RefSeq" id="WP_076695942.1">
    <property type="nucleotide sequence ID" value="NZ_CP015093.1"/>
</dbReference>
<dbReference type="PANTHER" id="PTHR30401">
    <property type="entry name" value="TRNA 2-SELENOURIDINE SYNTHASE"/>
    <property type="match status" value="1"/>
</dbReference>
<dbReference type="CDD" id="cd01520">
    <property type="entry name" value="RHOD_YbbB"/>
    <property type="match status" value="1"/>
</dbReference>
<dbReference type="InterPro" id="IPR036873">
    <property type="entry name" value="Rhodanese-like_dom_sf"/>
</dbReference>
<evidence type="ECO:0000313" key="4">
    <source>
        <dbReference type="Proteomes" id="UP000187059"/>
    </source>
</evidence>
<dbReference type="PROSITE" id="PS00380">
    <property type="entry name" value="RHODANESE_1"/>
    <property type="match status" value="1"/>
</dbReference>
<name>A0A1P8UPV7_9RHOB</name>
<dbReference type="PROSITE" id="PS50206">
    <property type="entry name" value="RHODANESE_3"/>
    <property type="match status" value="1"/>
</dbReference>
<proteinExistence type="predicted"/>
<dbReference type="GO" id="GO:0043828">
    <property type="term" value="F:tRNA 2-selenouridine synthase activity"/>
    <property type="evidence" value="ECO:0007669"/>
    <property type="project" value="InterPro"/>
</dbReference>
<sequence>MARSFLSLSALLDHGFDTVIDVRSPAEFAEDHVPGAINLPVLDNEERARVGTIYKQESPFLARKLGAALVFRNAAAHIEGPLAHHEGGWRPLVYCWRGGQRSGSFAWMLQQIGWRAEAVEGGYRTYRRLVTGALYDSPLPYRLIQLGGYTGTAKTALLPRLAARGVQVVDLEGLARHRGSLLGEMPGGQPSQKGFETGLAQALSALDPARPVLVEAESSKIGQILLPPSLWEAMKQAPWIEVTAPLDARAAYLDAAYDDILSDGARLKQMLDPLRFHRGHALVDRWGALIDAGERRALCRSLAEDHYDPAYEKSRTVFAPRVLDRFGTPALDEAALDTLADRIAERLQTIEM</sequence>
<dbReference type="STRING" id="1250539.Ga0080574_TMP1099"/>
<keyword evidence="3" id="KW-0808">Transferase</keyword>
<dbReference type="EC" id="2.9.1.-" evidence="3"/>
<dbReference type="Pfam" id="PF00581">
    <property type="entry name" value="Rhodanese"/>
    <property type="match status" value="1"/>
</dbReference>
<dbReference type="Proteomes" id="UP000187059">
    <property type="component" value="Chromosome"/>
</dbReference>
<dbReference type="SUPFAM" id="SSF52821">
    <property type="entry name" value="Rhodanese/Cell cycle control phosphatase"/>
    <property type="match status" value="1"/>
</dbReference>
<dbReference type="AlphaFoldDB" id="A0A1P8UPV7"/>
<evidence type="ECO:0000256" key="1">
    <source>
        <dbReference type="ARBA" id="ARBA00023266"/>
    </source>
</evidence>
<dbReference type="KEGG" id="paby:Ga0080574_TMP1099"/>
<dbReference type="EMBL" id="CP015093">
    <property type="protein sequence ID" value="APZ51433.1"/>
    <property type="molecule type" value="Genomic_DNA"/>
</dbReference>
<dbReference type="InterPro" id="IPR058840">
    <property type="entry name" value="AAA_SelU"/>
</dbReference>
<dbReference type="InterPro" id="IPR001763">
    <property type="entry name" value="Rhodanese-like_dom"/>
</dbReference>
<dbReference type="OrthoDB" id="9808735at2"/>
<protein>
    <submittedName>
        <fullName evidence="3">tRNA 2-selenouridine synthase</fullName>
        <ecNumber evidence="3">2.9.1.-</ecNumber>
    </submittedName>
</protein>
<gene>
    <name evidence="3" type="ORF">Ga0080574_TMP1099</name>
</gene>
<dbReference type="NCBIfam" id="NF008752">
    <property type="entry name" value="PRK11784.1-4"/>
    <property type="match status" value="1"/>
</dbReference>
<evidence type="ECO:0000313" key="3">
    <source>
        <dbReference type="EMBL" id="APZ51433.1"/>
    </source>
</evidence>
<dbReference type="InterPro" id="IPR001307">
    <property type="entry name" value="Thiosulphate_STrfase_CS"/>
</dbReference>
<accession>A0A1P8UPV7</accession>
<dbReference type="Pfam" id="PF26341">
    <property type="entry name" value="AAA_SelU"/>
    <property type="match status" value="1"/>
</dbReference>
<dbReference type="NCBIfam" id="NF008750">
    <property type="entry name" value="PRK11784.1-2"/>
    <property type="match status" value="1"/>
</dbReference>
<feature type="domain" description="Rhodanese" evidence="2">
    <location>
        <begin position="13"/>
        <end position="135"/>
    </location>
</feature>
<reference evidence="3 4" key="1">
    <citation type="submission" date="2016-04" db="EMBL/GenBank/DDBJ databases">
        <title>Deep-sea bacteria in the southern Pacific.</title>
        <authorList>
            <person name="Tang K."/>
        </authorList>
    </citation>
    <scope>NUCLEOTIDE SEQUENCE [LARGE SCALE GENOMIC DNA]</scope>
    <source>
        <strain evidence="3 4">JLT2014</strain>
    </source>
</reference>
<organism evidence="3 4">
    <name type="scientific">Salipiger abyssi</name>
    <dbReference type="NCBI Taxonomy" id="1250539"/>
    <lineage>
        <taxon>Bacteria</taxon>
        <taxon>Pseudomonadati</taxon>
        <taxon>Pseudomonadota</taxon>
        <taxon>Alphaproteobacteria</taxon>
        <taxon>Rhodobacterales</taxon>
        <taxon>Roseobacteraceae</taxon>
        <taxon>Salipiger</taxon>
    </lineage>
</organism>
<dbReference type="SMART" id="SM00450">
    <property type="entry name" value="RHOD"/>
    <property type="match status" value="1"/>
</dbReference>
<dbReference type="NCBIfam" id="TIGR03167">
    <property type="entry name" value="tRNA_sel_U_synt"/>
    <property type="match status" value="1"/>
</dbReference>
<dbReference type="InterPro" id="IPR017582">
    <property type="entry name" value="SelU"/>
</dbReference>
<evidence type="ECO:0000259" key="2">
    <source>
        <dbReference type="PROSITE" id="PS50206"/>
    </source>
</evidence>
<keyword evidence="4" id="KW-1185">Reference proteome</keyword>
<keyword evidence="1" id="KW-0711">Selenium</keyword>
<dbReference type="GO" id="GO:0002098">
    <property type="term" value="P:tRNA wobble uridine modification"/>
    <property type="evidence" value="ECO:0007669"/>
    <property type="project" value="InterPro"/>
</dbReference>
<dbReference type="Gene3D" id="3.40.250.10">
    <property type="entry name" value="Rhodanese-like domain"/>
    <property type="match status" value="1"/>
</dbReference>
<dbReference type="GO" id="GO:0004792">
    <property type="term" value="F:thiosulfate-cyanide sulfurtransferase activity"/>
    <property type="evidence" value="ECO:0007669"/>
    <property type="project" value="InterPro"/>
</dbReference>